<proteinExistence type="predicted"/>
<keyword evidence="5 7" id="KW-0472">Membrane</keyword>
<evidence type="ECO:0000259" key="8">
    <source>
        <dbReference type="Pfam" id="PF09335"/>
    </source>
</evidence>
<dbReference type="PANTHER" id="PTHR42709">
    <property type="entry name" value="ALKALINE PHOSPHATASE LIKE PROTEIN"/>
    <property type="match status" value="1"/>
</dbReference>
<comment type="subcellular location">
    <subcellularLocation>
        <location evidence="1">Cell membrane</location>
        <topology evidence="1">Multi-pass membrane protein</topology>
    </subcellularLocation>
</comment>
<reference evidence="9 10" key="1">
    <citation type="submission" date="2019-02" db="EMBL/GenBank/DDBJ databases">
        <title>Deep-cultivation of Planctomycetes and their phenomic and genomic characterization uncovers novel biology.</title>
        <authorList>
            <person name="Wiegand S."/>
            <person name="Jogler M."/>
            <person name="Boedeker C."/>
            <person name="Pinto D."/>
            <person name="Vollmers J."/>
            <person name="Rivas-Marin E."/>
            <person name="Kohn T."/>
            <person name="Peeters S.H."/>
            <person name="Heuer A."/>
            <person name="Rast P."/>
            <person name="Oberbeckmann S."/>
            <person name="Bunk B."/>
            <person name="Jeske O."/>
            <person name="Meyerdierks A."/>
            <person name="Storesund J.E."/>
            <person name="Kallscheuer N."/>
            <person name="Luecker S."/>
            <person name="Lage O.M."/>
            <person name="Pohl T."/>
            <person name="Merkel B.J."/>
            <person name="Hornburger P."/>
            <person name="Mueller R.-W."/>
            <person name="Bruemmer F."/>
            <person name="Labrenz M."/>
            <person name="Spormann A.M."/>
            <person name="Op den Camp H."/>
            <person name="Overmann J."/>
            <person name="Amann R."/>
            <person name="Jetten M.S.M."/>
            <person name="Mascher T."/>
            <person name="Medema M.H."/>
            <person name="Devos D.P."/>
            <person name="Kaster A.-K."/>
            <person name="Ovreas L."/>
            <person name="Rohde M."/>
            <person name="Galperin M.Y."/>
            <person name="Jogler C."/>
        </authorList>
    </citation>
    <scope>NUCLEOTIDE SEQUENCE [LARGE SCALE GENOMIC DNA]</scope>
    <source>
        <strain evidence="9 10">HG15A2</strain>
    </source>
</reference>
<dbReference type="PANTHER" id="PTHR42709:SF6">
    <property type="entry name" value="UNDECAPRENYL PHOSPHATE TRANSPORTER A"/>
    <property type="match status" value="1"/>
</dbReference>
<feature type="transmembrane region" description="Helical" evidence="7">
    <location>
        <begin position="49"/>
        <end position="72"/>
    </location>
</feature>
<dbReference type="InterPro" id="IPR032816">
    <property type="entry name" value="VTT_dom"/>
</dbReference>
<dbReference type="KEGG" id="amob:HG15A2_11660"/>
<accession>A0A517MSP0</accession>
<keyword evidence="3 7" id="KW-0812">Transmembrane</keyword>
<feature type="transmembrane region" description="Helical" evidence="7">
    <location>
        <begin position="169"/>
        <end position="187"/>
    </location>
</feature>
<evidence type="ECO:0000256" key="3">
    <source>
        <dbReference type="ARBA" id="ARBA00022692"/>
    </source>
</evidence>
<evidence type="ECO:0000256" key="2">
    <source>
        <dbReference type="ARBA" id="ARBA00022475"/>
    </source>
</evidence>
<gene>
    <name evidence="9" type="primary">yohD</name>
    <name evidence="9" type="ORF">HG15A2_11660</name>
</gene>
<evidence type="ECO:0000256" key="6">
    <source>
        <dbReference type="SAM" id="MobiDB-lite"/>
    </source>
</evidence>
<protein>
    <submittedName>
        <fullName evidence="9">Inner membrane protein YohD</fullName>
    </submittedName>
</protein>
<feature type="transmembrane region" description="Helical" evidence="7">
    <location>
        <begin position="12"/>
        <end position="37"/>
    </location>
</feature>
<dbReference type="Pfam" id="PF09335">
    <property type="entry name" value="VTT_dom"/>
    <property type="match status" value="1"/>
</dbReference>
<keyword evidence="10" id="KW-1185">Reference proteome</keyword>
<dbReference type="EMBL" id="CP036263">
    <property type="protein sequence ID" value="QDS97898.1"/>
    <property type="molecule type" value="Genomic_DNA"/>
</dbReference>
<sequence>MIASLFHPGSYLGIILFLVLTGCGMPIPEEVAIVIAGVLSSQGKLEPELAFGACLLGALLGDAVMYAIGYHFGHTLMAKHPKLSKLIGASKEEQFENAVTQHGFKVLMLSRFMVGIRGPVYLAAGTVRMPFRKFLAWDLIAATSVVGLFFSVSYVWGEPITEWIKSAEWYLTLVVLLVVGLVTLFLLRRNRKRMLERMLEEDEQQESPEAISNDADEQKREAS</sequence>
<dbReference type="AlphaFoldDB" id="A0A517MSP0"/>
<feature type="region of interest" description="Disordered" evidence="6">
    <location>
        <begin position="199"/>
        <end position="223"/>
    </location>
</feature>
<organism evidence="9 10">
    <name type="scientific">Adhaeretor mobilis</name>
    <dbReference type="NCBI Taxonomy" id="1930276"/>
    <lineage>
        <taxon>Bacteria</taxon>
        <taxon>Pseudomonadati</taxon>
        <taxon>Planctomycetota</taxon>
        <taxon>Planctomycetia</taxon>
        <taxon>Pirellulales</taxon>
        <taxon>Lacipirellulaceae</taxon>
        <taxon>Adhaeretor</taxon>
    </lineage>
</organism>
<keyword evidence="4 7" id="KW-1133">Transmembrane helix</keyword>
<evidence type="ECO:0000313" key="10">
    <source>
        <dbReference type="Proteomes" id="UP000319852"/>
    </source>
</evidence>
<evidence type="ECO:0000256" key="5">
    <source>
        <dbReference type="ARBA" id="ARBA00023136"/>
    </source>
</evidence>
<evidence type="ECO:0000256" key="1">
    <source>
        <dbReference type="ARBA" id="ARBA00004651"/>
    </source>
</evidence>
<name>A0A517MSP0_9BACT</name>
<evidence type="ECO:0000256" key="4">
    <source>
        <dbReference type="ARBA" id="ARBA00022989"/>
    </source>
</evidence>
<dbReference type="InterPro" id="IPR051311">
    <property type="entry name" value="DedA_domain"/>
</dbReference>
<evidence type="ECO:0000256" key="7">
    <source>
        <dbReference type="SAM" id="Phobius"/>
    </source>
</evidence>
<feature type="domain" description="VTT" evidence="8">
    <location>
        <begin position="27"/>
        <end position="150"/>
    </location>
</feature>
<feature type="transmembrane region" description="Helical" evidence="7">
    <location>
        <begin position="134"/>
        <end position="157"/>
    </location>
</feature>
<dbReference type="GO" id="GO:0005886">
    <property type="term" value="C:plasma membrane"/>
    <property type="evidence" value="ECO:0007669"/>
    <property type="project" value="UniProtKB-SubCell"/>
</dbReference>
<keyword evidence="2" id="KW-1003">Cell membrane</keyword>
<evidence type="ECO:0000313" key="9">
    <source>
        <dbReference type="EMBL" id="QDS97898.1"/>
    </source>
</evidence>
<dbReference type="Proteomes" id="UP000319852">
    <property type="component" value="Chromosome"/>
</dbReference>